<feature type="domain" description="CSC1/OSCA1-like N-terminal transmembrane" evidence="2">
    <location>
        <begin position="18"/>
        <end position="169"/>
    </location>
</feature>
<dbReference type="Pfam" id="PF13967">
    <property type="entry name" value="RSN1_TM"/>
    <property type="match status" value="1"/>
</dbReference>
<dbReference type="Proteomes" id="UP000729357">
    <property type="component" value="Unassembled WGS sequence"/>
</dbReference>
<evidence type="ECO:0000259" key="2">
    <source>
        <dbReference type="Pfam" id="PF13967"/>
    </source>
</evidence>
<comment type="caution">
    <text evidence="3">The sequence shown here is derived from an EMBL/GenBank/DDBJ whole genome shotgun (WGS) entry which is preliminary data.</text>
</comment>
<accession>A0A9P8F1L7</accession>
<dbReference type="InterPro" id="IPR045122">
    <property type="entry name" value="Csc1-like"/>
</dbReference>
<organism evidence="3 5">
    <name type="scientific">Aureobasidium melanogenum</name>
    <name type="common">Aureobasidium pullulans var. melanogenum</name>
    <dbReference type="NCBI Taxonomy" id="46634"/>
    <lineage>
        <taxon>Eukaryota</taxon>
        <taxon>Fungi</taxon>
        <taxon>Dikarya</taxon>
        <taxon>Ascomycota</taxon>
        <taxon>Pezizomycotina</taxon>
        <taxon>Dothideomycetes</taxon>
        <taxon>Dothideomycetidae</taxon>
        <taxon>Dothideales</taxon>
        <taxon>Saccotheciaceae</taxon>
        <taxon>Aureobasidium</taxon>
    </lineage>
</organism>
<feature type="transmembrane region" description="Helical" evidence="1">
    <location>
        <begin position="147"/>
        <end position="166"/>
    </location>
</feature>
<feature type="transmembrane region" description="Helical" evidence="1">
    <location>
        <begin position="18"/>
        <end position="39"/>
    </location>
</feature>
<name>A0A9P8F1L7_AURME</name>
<sequence>MSSGAGSHRNQSPSASTFLSTLIPVLVISSVVLTVFLIFRPKYKRVYEPRTYLPLLRKYEYTPQPSDSRFGWITNFRGLNDDHILMHSSLDNYLFLRLFKILFVISLVGAIITWPILFPVNATGGAGNTQFNILSFSNVAIPSHTNYYYAPAILAWVFVAFVMIVVTREIIYF</sequence>
<dbReference type="AlphaFoldDB" id="A0A9P8F1L7"/>
<evidence type="ECO:0000313" key="4">
    <source>
        <dbReference type="EMBL" id="KAG9923060.1"/>
    </source>
</evidence>
<dbReference type="PANTHER" id="PTHR13018:SF26">
    <property type="entry name" value="DOMAIN PROTEIN, PUTATIVE (AFU_ORTHOLOGUE AFUA_5G10920)-RELATED"/>
    <property type="match status" value="1"/>
</dbReference>
<keyword evidence="1" id="KW-1133">Transmembrane helix</keyword>
<keyword evidence="1" id="KW-0812">Transmembrane</keyword>
<keyword evidence="1" id="KW-0472">Membrane</keyword>
<dbReference type="PANTHER" id="PTHR13018">
    <property type="entry name" value="PROBABLE MEMBRANE PROTEIN DUF221-RELATED"/>
    <property type="match status" value="1"/>
</dbReference>
<gene>
    <name evidence="4" type="ORF">KCU98_g21862</name>
    <name evidence="3" type="ORF">KCU98_g21868</name>
</gene>
<dbReference type="EMBL" id="JAHFXS010007963">
    <property type="protein sequence ID" value="KAG9923036.1"/>
    <property type="molecule type" value="Genomic_DNA"/>
</dbReference>
<keyword evidence="5" id="KW-1185">Reference proteome</keyword>
<proteinExistence type="predicted"/>
<protein>
    <submittedName>
        <fullName evidence="3">DUF221-domain-containing protein</fullName>
    </submittedName>
</protein>
<evidence type="ECO:0000256" key="1">
    <source>
        <dbReference type="SAM" id="Phobius"/>
    </source>
</evidence>
<reference evidence="3" key="2">
    <citation type="submission" date="2021-08" db="EMBL/GenBank/DDBJ databases">
        <authorList>
            <person name="Gostincar C."/>
            <person name="Sun X."/>
            <person name="Song Z."/>
            <person name="Gunde-Cimerman N."/>
        </authorList>
    </citation>
    <scope>NUCLEOTIDE SEQUENCE</scope>
    <source>
        <strain evidence="3">EXF-9298</strain>
    </source>
</reference>
<dbReference type="InterPro" id="IPR032880">
    <property type="entry name" value="CSC1/OSCA1-like_N"/>
</dbReference>
<evidence type="ECO:0000313" key="5">
    <source>
        <dbReference type="Proteomes" id="UP000729357"/>
    </source>
</evidence>
<feature type="transmembrane region" description="Helical" evidence="1">
    <location>
        <begin position="94"/>
        <end position="117"/>
    </location>
</feature>
<feature type="non-terminal residue" evidence="3">
    <location>
        <position position="173"/>
    </location>
</feature>
<reference evidence="3" key="1">
    <citation type="journal article" date="2021" name="J Fungi (Basel)">
        <title>Virulence traits and population genomics of the black yeast Aureobasidium melanogenum.</title>
        <authorList>
            <person name="Cernosa A."/>
            <person name="Sun X."/>
            <person name="Gostincar C."/>
            <person name="Fang C."/>
            <person name="Gunde-Cimerman N."/>
            <person name="Song Z."/>
        </authorList>
    </citation>
    <scope>NUCLEOTIDE SEQUENCE</scope>
    <source>
        <strain evidence="3">EXF-9298</strain>
    </source>
</reference>
<evidence type="ECO:0000313" key="3">
    <source>
        <dbReference type="EMBL" id="KAG9923036.1"/>
    </source>
</evidence>
<dbReference type="GO" id="GO:0005886">
    <property type="term" value="C:plasma membrane"/>
    <property type="evidence" value="ECO:0007669"/>
    <property type="project" value="TreeGrafter"/>
</dbReference>
<dbReference type="EMBL" id="JAHFXS010007957">
    <property type="protein sequence ID" value="KAG9923060.1"/>
    <property type="molecule type" value="Genomic_DNA"/>
</dbReference>
<dbReference type="GO" id="GO:0005227">
    <property type="term" value="F:calcium-activated cation channel activity"/>
    <property type="evidence" value="ECO:0007669"/>
    <property type="project" value="InterPro"/>
</dbReference>